<dbReference type="Proteomes" id="UP000194143">
    <property type="component" value="Chromosome"/>
</dbReference>
<gene>
    <name evidence="2" type="ORF">CAB88_23310</name>
</gene>
<name>A0A1W6WTC8_BACTU</name>
<keyword evidence="1" id="KW-0812">Transmembrane</keyword>
<proteinExistence type="predicted"/>
<evidence type="ECO:0000313" key="3">
    <source>
        <dbReference type="Proteomes" id="UP000194143"/>
    </source>
</evidence>
<accession>A0A1W6WTC8</accession>
<feature type="transmembrane region" description="Helical" evidence="1">
    <location>
        <begin position="36"/>
        <end position="56"/>
    </location>
</feature>
<keyword evidence="1" id="KW-0472">Membrane</keyword>
<protein>
    <submittedName>
        <fullName evidence="2">Uncharacterized protein</fullName>
    </submittedName>
</protein>
<keyword evidence="3" id="KW-1185">Reference proteome</keyword>
<dbReference type="AlphaFoldDB" id="A0A1W6WTC8"/>
<feature type="transmembrane region" description="Helical" evidence="1">
    <location>
        <begin position="6"/>
        <end position="29"/>
    </location>
</feature>
<dbReference type="EMBL" id="CP021061">
    <property type="protein sequence ID" value="ARP59845.1"/>
    <property type="molecule type" value="Genomic_DNA"/>
</dbReference>
<evidence type="ECO:0000313" key="2">
    <source>
        <dbReference type="EMBL" id="ARP59845.1"/>
    </source>
</evidence>
<sequence>MERAFMLNGLLVNLVSGLIVMFISGISYYRKPERKWLLILLVIGMLSVITAGIRMLTA</sequence>
<evidence type="ECO:0000256" key="1">
    <source>
        <dbReference type="SAM" id="Phobius"/>
    </source>
</evidence>
<organism evidence="2 3">
    <name type="scientific">Bacillus thuringiensis</name>
    <dbReference type="NCBI Taxonomy" id="1428"/>
    <lineage>
        <taxon>Bacteria</taxon>
        <taxon>Bacillati</taxon>
        <taxon>Bacillota</taxon>
        <taxon>Bacilli</taxon>
        <taxon>Bacillales</taxon>
        <taxon>Bacillaceae</taxon>
        <taxon>Bacillus</taxon>
        <taxon>Bacillus cereus group</taxon>
    </lineage>
</organism>
<reference evidence="2 3" key="1">
    <citation type="submission" date="2017-04" db="EMBL/GenBank/DDBJ databases">
        <title>Complete Genome Sequence of Bacillus thuringiensis type Strain ATCC 10792.</title>
        <authorList>
            <person name="Oh D.-H."/>
            <person name="Park B.-J."/>
            <person name="Shuai W."/>
            <person name="Chelliah R."/>
        </authorList>
    </citation>
    <scope>NUCLEOTIDE SEQUENCE [LARGE SCALE GENOMIC DNA]</scope>
    <source>
        <strain evidence="2 3">ATCC 10792</strain>
    </source>
</reference>
<keyword evidence="1" id="KW-1133">Transmembrane helix</keyword>